<feature type="transmembrane region" description="Helical" evidence="8">
    <location>
        <begin position="183"/>
        <end position="202"/>
    </location>
</feature>
<accession>A0A6L5WJF4</accession>
<feature type="transmembrane region" description="Helical" evidence="8">
    <location>
        <begin position="266"/>
        <end position="287"/>
    </location>
</feature>
<evidence type="ECO:0000256" key="2">
    <source>
        <dbReference type="ARBA" id="ARBA00007935"/>
    </source>
</evidence>
<dbReference type="AlphaFoldDB" id="A0A6L5WJF4"/>
<dbReference type="RefSeq" id="WP_154571326.1">
    <property type="nucleotide sequence ID" value="NZ_VWSJ01000038.1"/>
</dbReference>
<sequence length="317" mass="34745">MNKSLIFLCILLFLLSIVSLFIGVYDFSLKGLLSGDLTDLNLIIISRLPRLFGILITGASLSIAGLIMQTITNNKFVSPTTIGMMEWAKFGIMISIVCFGDQNQLTKICIAFAFTLFGTLLFMQIMQNLEFQNKIIIPLMGIMLGSIVSSITVFVSYKFEIIQNIESWMQGSFSLVIKGRYELLYLGIPFLILAYLYANKFIIAGLGKNFSANLGLNHKKVILVGIIISSVISACIVTTIGSIPFIGLVVPNIISIFMGDNIKNTLPLNAICGALFVLICDILARVLIYPYEISISVIISIIGSAIFLGLILRGNRG</sequence>
<evidence type="ECO:0000313" key="10">
    <source>
        <dbReference type="Proteomes" id="UP000476338"/>
    </source>
</evidence>
<feature type="transmembrane region" description="Helical" evidence="8">
    <location>
        <begin position="135"/>
        <end position="157"/>
    </location>
</feature>
<evidence type="ECO:0000256" key="4">
    <source>
        <dbReference type="ARBA" id="ARBA00022475"/>
    </source>
</evidence>
<dbReference type="PANTHER" id="PTHR30472:SF27">
    <property type="entry name" value="PETROBACTIN IMPORT SYSTEM PERMEASE PROTEIN YCLN"/>
    <property type="match status" value="1"/>
</dbReference>
<evidence type="ECO:0000256" key="8">
    <source>
        <dbReference type="SAM" id="Phobius"/>
    </source>
</evidence>
<organism evidence="9 10">
    <name type="scientific">Campylobacter portucalensis</name>
    <dbReference type="NCBI Taxonomy" id="2608384"/>
    <lineage>
        <taxon>Bacteria</taxon>
        <taxon>Pseudomonadati</taxon>
        <taxon>Campylobacterota</taxon>
        <taxon>Epsilonproteobacteria</taxon>
        <taxon>Campylobacterales</taxon>
        <taxon>Campylobacteraceae</taxon>
        <taxon>Campylobacter</taxon>
    </lineage>
</organism>
<keyword evidence="10" id="KW-1185">Reference proteome</keyword>
<evidence type="ECO:0000256" key="3">
    <source>
        <dbReference type="ARBA" id="ARBA00022448"/>
    </source>
</evidence>
<dbReference type="EMBL" id="VWSJ01000038">
    <property type="protein sequence ID" value="MSN97076.1"/>
    <property type="molecule type" value="Genomic_DNA"/>
</dbReference>
<keyword evidence="7 8" id="KW-0472">Membrane</keyword>
<keyword evidence="5 8" id="KW-0812">Transmembrane</keyword>
<evidence type="ECO:0000256" key="6">
    <source>
        <dbReference type="ARBA" id="ARBA00022989"/>
    </source>
</evidence>
<dbReference type="PANTHER" id="PTHR30472">
    <property type="entry name" value="FERRIC ENTEROBACTIN TRANSPORT SYSTEM PERMEASE PROTEIN"/>
    <property type="match status" value="1"/>
</dbReference>
<dbReference type="Pfam" id="PF01032">
    <property type="entry name" value="FecCD"/>
    <property type="match status" value="1"/>
</dbReference>
<dbReference type="Gene3D" id="1.10.3470.10">
    <property type="entry name" value="ABC transporter involved in vitamin B12 uptake, BtuC"/>
    <property type="match status" value="1"/>
</dbReference>
<evidence type="ECO:0000256" key="5">
    <source>
        <dbReference type="ARBA" id="ARBA00022692"/>
    </source>
</evidence>
<reference evidence="9 10" key="1">
    <citation type="submission" date="2019-09" db="EMBL/GenBank/DDBJ databases">
        <authorList>
            <person name="Silva M."/>
            <person name="Pereira G."/>
            <person name="Lopes-Da-Costa L."/>
            <person name="Silva E."/>
        </authorList>
    </citation>
    <scope>NUCLEOTIDE SEQUENCE [LARGE SCALE GENOMIC DNA]</scope>
    <source>
        <strain evidence="9 10">FMV-PI01</strain>
    </source>
</reference>
<gene>
    <name evidence="9" type="ORF">F1B92_07870</name>
</gene>
<dbReference type="InterPro" id="IPR037294">
    <property type="entry name" value="ABC_BtuC-like"/>
</dbReference>
<evidence type="ECO:0000256" key="7">
    <source>
        <dbReference type="ARBA" id="ARBA00023136"/>
    </source>
</evidence>
<dbReference type="InterPro" id="IPR000522">
    <property type="entry name" value="ABC_transptr_permease_BtuC"/>
</dbReference>
<evidence type="ECO:0000313" key="9">
    <source>
        <dbReference type="EMBL" id="MSN97076.1"/>
    </source>
</evidence>
<dbReference type="GO" id="GO:0005886">
    <property type="term" value="C:plasma membrane"/>
    <property type="evidence" value="ECO:0007669"/>
    <property type="project" value="UniProtKB-SubCell"/>
</dbReference>
<feature type="transmembrane region" description="Helical" evidence="8">
    <location>
        <begin position="293"/>
        <end position="312"/>
    </location>
</feature>
<dbReference type="GO" id="GO:0033214">
    <property type="term" value="P:siderophore-iron import into cell"/>
    <property type="evidence" value="ECO:0007669"/>
    <property type="project" value="TreeGrafter"/>
</dbReference>
<comment type="similarity">
    <text evidence="2">Belongs to the binding-protein-dependent transport system permease family. FecCD subfamily.</text>
</comment>
<comment type="subcellular location">
    <subcellularLocation>
        <location evidence="1">Cell membrane</location>
        <topology evidence="1">Multi-pass membrane protein</topology>
    </subcellularLocation>
</comment>
<dbReference type="CDD" id="cd06550">
    <property type="entry name" value="TM_ABC_iron-siderophores_like"/>
    <property type="match status" value="1"/>
</dbReference>
<evidence type="ECO:0000256" key="1">
    <source>
        <dbReference type="ARBA" id="ARBA00004651"/>
    </source>
</evidence>
<proteinExistence type="inferred from homology"/>
<keyword evidence="6 8" id="KW-1133">Transmembrane helix</keyword>
<reference evidence="9 10" key="2">
    <citation type="submission" date="2020-03" db="EMBL/GenBank/DDBJ databases">
        <title>Campylobacter portucalensis sp. nov., a new species of Campylobacter isolated from the reproductive tract of bulls.</title>
        <authorList>
            <person name="Silva M.F."/>
            <person name="Pereira G."/>
            <person name="Carneiro C."/>
            <person name="Hemphill A."/>
            <person name="Mateus L."/>
            <person name="Lopes-Da-Costa L."/>
            <person name="Silva E."/>
        </authorList>
    </citation>
    <scope>NUCLEOTIDE SEQUENCE [LARGE SCALE GENOMIC DNA]</scope>
    <source>
        <strain evidence="9 10">FMV-PI01</strain>
    </source>
</reference>
<dbReference type="Proteomes" id="UP000476338">
    <property type="component" value="Unassembled WGS sequence"/>
</dbReference>
<dbReference type="GO" id="GO:0022857">
    <property type="term" value="F:transmembrane transporter activity"/>
    <property type="evidence" value="ECO:0007669"/>
    <property type="project" value="InterPro"/>
</dbReference>
<keyword evidence="4" id="KW-1003">Cell membrane</keyword>
<name>A0A6L5WJF4_9BACT</name>
<feature type="transmembrane region" description="Helical" evidence="8">
    <location>
        <begin position="108"/>
        <end position="129"/>
    </location>
</feature>
<protein>
    <submittedName>
        <fullName evidence="9">Iron chelate uptake ABC transporter family permease subunit</fullName>
    </submittedName>
</protein>
<dbReference type="SUPFAM" id="SSF81345">
    <property type="entry name" value="ABC transporter involved in vitamin B12 uptake, BtuC"/>
    <property type="match status" value="1"/>
</dbReference>
<feature type="transmembrane region" description="Helical" evidence="8">
    <location>
        <begin position="44"/>
        <end position="68"/>
    </location>
</feature>
<comment type="caution">
    <text evidence="9">The sequence shown here is derived from an EMBL/GenBank/DDBJ whole genome shotgun (WGS) entry which is preliminary data.</text>
</comment>
<feature type="transmembrane region" description="Helical" evidence="8">
    <location>
        <begin position="222"/>
        <end position="254"/>
    </location>
</feature>
<keyword evidence="3" id="KW-0813">Transport</keyword>